<evidence type="ECO:0000256" key="1">
    <source>
        <dbReference type="ARBA" id="ARBA00045658"/>
    </source>
</evidence>
<dbReference type="OrthoDB" id="9808822at2"/>
<dbReference type="PANTHER" id="PTHR13748">
    <property type="entry name" value="COBW-RELATED"/>
    <property type="match status" value="1"/>
</dbReference>
<dbReference type="EMBL" id="LAQT01000037">
    <property type="protein sequence ID" value="KPC49351.1"/>
    <property type="molecule type" value="Genomic_DNA"/>
</dbReference>
<proteinExistence type="predicted"/>
<dbReference type="SUPFAM" id="SSF52540">
    <property type="entry name" value="P-loop containing nucleoside triphosphate hydrolases"/>
    <property type="match status" value="1"/>
</dbReference>
<dbReference type="PANTHER" id="PTHR13748:SF46">
    <property type="entry name" value="ZINC CHAPERONE YEIR"/>
    <property type="match status" value="1"/>
</dbReference>
<reference evidence="3 4" key="1">
    <citation type="submission" date="2015-07" db="EMBL/GenBank/DDBJ databases">
        <title>Draft genome sequence of the Amantichitinum ursilacus IGB-41, a new chitin-degrading bacterium.</title>
        <authorList>
            <person name="Kirstahler P."/>
            <person name="Guenther M."/>
            <person name="Grumaz C."/>
            <person name="Rupp S."/>
            <person name="Zibek S."/>
            <person name="Sohn K."/>
        </authorList>
    </citation>
    <scope>NUCLEOTIDE SEQUENCE [LARGE SCALE GENOMIC DNA]</scope>
    <source>
        <strain evidence="3 4">IGB-41</strain>
    </source>
</reference>
<gene>
    <name evidence="3" type="primary">yciC_2</name>
    <name evidence="3" type="ORF">WG78_20690</name>
</gene>
<dbReference type="SMART" id="SM00833">
    <property type="entry name" value="CobW_C"/>
    <property type="match status" value="1"/>
</dbReference>
<evidence type="ECO:0000313" key="4">
    <source>
        <dbReference type="Proteomes" id="UP000037939"/>
    </source>
</evidence>
<comment type="function">
    <text evidence="1">Zinc chaperone that directly transfers zinc cofactor to target proteins, thereby activating them. Zinc is transferred from the CXCC motif in the GTPase domain to the zinc binding site in target proteins in a process requiring GTP hydrolysis.</text>
</comment>
<evidence type="ECO:0000259" key="2">
    <source>
        <dbReference type="SMART" id="SM00833"/>
    </source>
</evidence>
<dbReference type="CDD" id="cd03112">
    <property type="entry name" value="CobW-like"/>
    <property type="match status" value="1"/>
</dbReference>
<dbReference type="InterPro" id="IPR027417">
    <property type="entry name" value="P-loop_NTPase"/>
</dbReference>
<dbReference type="PATRIC" id="fig|857265.3.peg.4236"/>
<dbReference type="Pfam" id="PF02492">
    <property type="entry name" value="cobW"/>
    <property type="match status" value="1"/>
</dbReference>
<feature type="domain" description="CobW C-terminal" evidence="2">
    <location>
        <begin position="258"/>
        <end position="351"/>
    </location>
</feature>
<dbReference type="GO" id="GO:0005737">
    <property type="term" value="C:cytoplasm"/>
    <property type="evidence" value="ECO:0007669"/>
    <property type="project" value="TreeGrafter"/>
</dbReference>
<dbReference type="InterPro" id="IPR051316">
    <property type="entry name" value="Zinc-reg_GTPase_activator"/>
</dbReference>
<accession>A0A0N0XHS8</accession>
<name>A0A0N0XHS8_9NEIS</name>
<comment type="caution">
    <text evidence="3">The sequence shown here is derived from an EMBL/GenBank/DDBJ whole genome shotgun (WGS) entry which is preliminary data.</text>
</comment>
<protein>
    <submittedName>
        <fullName evidence="3">Putative metal chaperone YciC</fullName>
    </submittedName>
</protein>
<dbReference type="Proteomes" id="UP000037939">
    <property type="component" value="Unassembled WGS sequence"/>
</dbReference>
<organism evidence="3 4">
    <name type="scientific">Amantichitinum ursilacus</name>
    <dbReference type="NCBI Taxonomy" id="857265"/>
    <lineage>
        <taxon>Bacteria</taxon>
        <taxon>Pseudomonadati</taxon>
        <taxon>Pseudomonadota</taxon>
        <taxon>Betaproteobacteria</taxon>
        <taxon>Neisseriales</taxon>
        <taxon>Chitinibacteraceae</taxon>
        <taxon>Amantichitinum</taxon>
    </lineage>
</organism>
<keyword evidence="4" id="KW-1185">Reference proteome</keyword>
<dbReference type="Gene3D" id="3.40.50.300">
    <property type="entry name" value="P-loop containing nucleotide triphosphate hydrolases"/>
    <property type="match status" value="1"/>
</dbReference>
<dbReference type="InterPro" id="IPR003495">
    <property type="entry name" value="CobW/HypB/UreG_nucleotide-bd"/>
</dbReference>
<dbReference type="AlphaFoldDB" id="A0A0N0XHS8"/>
<sequence>MTETSAARIPVNLITGFLGVGKTTAVANLLAGKPADEFWAVVVNEFGEVGIDGATLSVAGDGLQVAEVPGGCICCTTSPMLRVNLNKLVQGRRPDRILIEPSGLGHPAGIIDLLRDPFMAKTFEVRAVLTLVDARHLEDARYTRNETWRDQIELADVLVLNKVDLADAEQIDRAEAMGRALFPPKLAMVSTRKGVIDPALLDAPLDPARWISEHKLPEAHQHAPLTPSRKPASVAASAELPQGDLPVRKTQSSLGSHACGWVFSDQVMFDSGAIADLFEAMNDATSLDLVGLQRAKGVFQTERDWYRFDWVDGYPSANLSAWRRDTRFELIVAAEQAPDWQAVEQRLLAARIRPAANASA</sequence>
<dbReference type="RefSeq" id="WP_053939706.1">
    <property type="nucleotide sequence ID" value="NZ_LAQT01000037.1"/>
</dbReference>
<dbReference type="InterPro" id="IPR011629">
    <property type="entry name" value="CobW-like_C"/>
</dbReference>
<evidence type="ECO:0000313" key="3">
    <source>
        <dbReference type="EMBL" id="KPC49351.1"/>
    </source>
</evidence>
<dbReference type="STRING" id="857265.WG78_20690"/>